<dbReference type="Gene3D" id="2.30.30.380">
    <property type="entry name" value="Zn-finger domain of Sec23/24"/>
    <property type="match status" value="1"/>
</dbReference>
<dbReference type="AlphaFoldDB" id="A0A8H7V2I0"/>
<evidence type="ECO:0000256" key="4">
    <source>
        <dbReference type="PROSITE-ProRule" id="PRU00322"/>
    </source>
</evidence>
<feature type="domain" description="RanBP2-type" evidence="6">
    <location>
        <begin position="279"/>
        <end position="308"/>
    </location>
</feature>
<dbReference type="SMART" id="SM00547">
    <property type="entry name" value="ZnF_RBZ"/>
    <property type="match status" value="2"/>
</dbReference>
<feature type="region of interest" description="Disordered" evidence="5">
    <location>
        <begin position="222"/>
        <end position="245"/>
    </location>
</feature>
<dbReference type="GO" id="GO:0006281">
    <property type="term" value="P:DNA repair"/>
    <property type="evidence" value="ECO:0007669"/>
    <property type="project" value="TreeGrafter"/>
</dbReference>
<dbReference type="SUPFAM" id="SSF90209">
    <property type="entry name" value="Ran binding protein zinc finger-like"/>
    <property type="match status" value="1"/>
</dbReference>
<name>A0A8H7V2I0_9FUNG</name>
<dbReference type="GO" id="GO:0008270">
    <property type="term" value="F:zinc ion binding"/>
    <property type="evidence" value="ECO:0007669"/>
    <property type="project" value="UniProtKB-KW"/>
</dbReference>
<feature type="domain" description="RanBP2-type" evidence="6">
    <location>
        <begin position="316"/>
        <end position="345"/>
    </location>
</feature>
<evidence type="ECO:0000259" key="7">
    <source>
        <dbReference type="PROSITE" id="PS51397"/>
    </source>
</evidence>
<accession>A0A8H7V2I0</accession>
<dbReference type="InterPro" id="IPR036443">
    <property type="entry name" value="Znf_RanBP2_sf"/>
</dbReference>
<dbReference type="PANTHER" id="PTHR46622">
    <property type="entry name" value="DNA-DEPENDENT METALLOPROTEASE WSS1"/>
    <property type="match status" value="1"/>
</dbReference>
<dbReference type="Pfam" id="PF00641">
    <property type="entry name" value="Zn_ribbon_RanBP"/>
    <property type="match status" value="1"/>
</dbReference>
<dbReference type="OrthoDB" id="261960at2759"/>
<dbReference type="GO" id="GO:0008237">
    <property type="term" value="F:metallopeptidase activity"/>
    <property type="evidence" value="ECO:0007669"/>
    <property type="project" value="TreeGrafter"/>
</dbReference>
<evidence type="ECO:0000313" key="8">
    <source>
        <dbReference type="EMBL" id="KAG2203077.1"/>
    </source>
</evidence>
<keyword evidence="2 4" id="KW-0863">Zinc-finger</keyword>
<dbReference type="InterPro" id="IPR013536">
    <property type="entry name" value="WLM_dom"/>
</dbReference>
<organism evidence="8 9">
    <name type="scientific">Mucor plumbeus</name>
    <dbReference type="NCBI Taxonomy" id="97098"/>
    <lineage>
        <taxon>Eukaryota</taxon>
        <taxon>Fungi</taxon>
        <taxon>Fungi incertae sedis</taxon>
        <taxon>Mucoromycota</taxon>
        <taxon>Mucoromycotina</taxon>
        <taxon>Mucoromycetes</taxon>
        <taxon>Mucorales</taxon>
        <taxon>Mucorineae</taxon>
        <taxon>Mucoraceae</taxon>
        <taxon>Mucor</taxon>
    </lineage>
</organism>
<sequence>MSHSSHHFSFLHLMNSDPVKDYKVLVKKPRHVEALHLLKRLASQVKPVLLKHNWTIKNLVEFFPTNPNLLGMNVNRGWKVNLRLRPHYDETQFLEYEDILGTLLHEMAHIVRGPHDEKFYTLLDELKEETELLMASGYRGEGFYSNGQQLGSQSVPRYLSNGIAAKAAEKRLQTSKIMLPTGGIRLGGGSSNSKNMTPAQLAARAAQKRQLDKVWCGGSVEESSTSAPVSSSASPAAVPSSPSDNVTLKRKLSFDTLPEMDTQSKRRDHRAIIDLTTANEDEWSCPTCTFLNGSIKLVCQICLTERFLDHEIVIEDTNFWSCPQCTLKNEKKWSTCIACQYVQLQ</sequence>
<dbReference type="InterPro" id="IPR053000">
    <property type="entry name" value="WSS1-like_metalloprotease"/>
</dbReference>
<dbReference type="Pfam" id="PF08325">
    <property type="entry name" value="WLM"/>
    <property type="match status" value="1"/>
</dbReference>
<feature type="compositionally biased region" description="Low complexity" evidence="5">
    <location>
        <begin position="222"/>
        <end position="243"/>
    </location>
</feature>
<evidence type="ECO:0008006" key="10">
    <source>
        <dbReference type="Google" id="ProtNLM"/>
    </source>
</evidence>
<protein>
    <recommendedName>
        <fullName evidence="10">WLM-domain-containing protein</fullName>
    </recommendedName>
</protein>
<dbReference type="GO" id="GO:0005634">
    <property type="term" value="C:nucleus"/>
    <property type="evidence" value="ECO:0007669"/>
    <property type="project" value="TreeGrafter"/>
</dbReference>
<dbReference type="PROSITE" id="PS50199">
    <property type="entry name" value="ZF_RANBP2_2"/>
    <property type="match status" value="2"/>
</dbReference>
<dbReference type="InterPro" id="IPR001876">
    <property type="entry name" value="Znf_RanBP2"/>
</dbReference>
<evidence type="ECO:0000256" key="1">
    <source>
        <dbReference type="ARBA" id="ARBA00022723"/>
    </source>
</evidence>
<keyword evidence="1" id="KW-0479">Metal-binding</keyword>
<keyword evidence="3" id="KW-0862">Zinc</keyword>
<evidence type="ECO:0000256" key="5">
    <source>
        <dbReference type="SAM" id="MobiDB-lite"/>
    </source>
</evidence>
<dbReference type="PANTHER" id="PTHR46622:SF1">
    <property type="entry name" value="DNA-DEPENDENT METALLOPROTEASE WSS1"/>
    <property type="match status" value="1"/>
</dbReference>
<dbReference type="PROSITE" id="PS01358">
    <property type="entry name" value="ZF_RANBP2_1"/>
    <property type="match status" value="2"/>
</dbReference>
<dbReference type="EMBL" id="JAEPRC010000240">
    <property type="protein sequence ID" value="KAG2203077.1"/>
    <property type="molecule type" value="Genomic_DNA"/>
</dbReference>
<comment type="caution">
    <text evidence="8">The sequence shown here is derived from an EMBL/GenBank/DDBJ whole genome shotgun (WGS) entry which is preliminary data.</text>
</comment>
<evidence type="ECO:0000256" key="2">
    <source>
        <dbReference type="ARBA" id="ARBA00022771"/>
    </source>
</evidence>
<evidence type="ECO:0000313" key="9">
    <source>
        <dbReference type="Proteomes" id="UP000650833"/>
    </source>
</evidence>
<evidence type="ECO:0000256" key="3">
    <source>
        <dbReference type="ARBA" id="ARBA00022833"/>
    </source>
</evidence>
<feature type="domain" description="WLM" evidence="7">
    <location>
        <begin position="2"/>
        <end position="211"/>
    </location>
</feature>
<dbReference type="Proteomes" id="UP000650833">
    <property type="component" value="Unassembled WGS sequence"/>
</dbReference>
<dbReference type="PROSITE" id="PS51397">
    <property type="entry name" value="WLM"/>
    <property type="match status" value="1"/>
</dbReference>
<proteinExistence type="predicted"/>
<gene>
    <name evidence="8" type="ORF">INT46_010382</name>
</gene>
<reference evidence="8" key="1">
    <citation type="submission" date="2020-12" db="EMBL/GenBank/DDBJ databases">
        <title>Metabolic potential, ecology and presence of endohyphal bacteria is reflected in genomic diversity of Mucoromycotina.</title>
        <authorList>
            <person name="Muszewska A."/>
            <person name="Okrasinska A."/>
            <person name="Steczkiewicz K."/>
            <person name="Drgas O."/>
            <person name="Orlowska M."/>
            <person name="Perlinska-Lenart U."/>
            <person name="Aleksandrzak-Piekarczyk T."/>
            <person name="Szatraj K."/>
            <person name="Zielenkiewicz U."/>
            <person name="Pilsyk S."/>
            <person name="Malc E."/>
            <person name="Mieczkowski P."/>
            <person name="Kruszewska J.S."/>
            <person name="Biernat P."/>
            <person name="Pawlowska J."/>
        </authorList>
    </citation>
    <scope>NUCLEOTIDE SEQUENCE</scope>
    <source>
        <strain evidence="8">CBS 226.32</strain>
    </source>
</reference>
<keyword evidence="9" id="KW-1185">Reference proteome</keyword>
<evidence type="ECO:0000259" key="6">
    <source>
        <dbReference type="PROSITE" id="PS50199"/>
    </source>
</evidence>